<evidence type="ECO:0000313" key="2">
    <source>
        <dbReference type="EMBL" id="KAF1988439.1"/>
    </source>
</evidence>
<keyword evidence="1" id="KW-0732">Signal</keyword>
<evidence type="ECO:0000313" key="3">
    <source>
        <dbReference type="Proteomes" id="UP000800041"/>
    </source>
</evidence>
<name>A0A6G1H612_9PEZI</name>
<feature type="signal peptide" evidence="1">
    <location>
        <begin position="1"/>
        <end position="19"/>
    </location>
</feature>
<gene>
    <name evidence="2" type="ORF">K402DRAFT_391670</name>
</gene>
<protein>
    <submittedName>
        <fullName evidence="2">Uncharacterized protein</fullName>
    </submittedName>
</protein>
<dbReference type="EMBL" id="ML977148">
    <property type="protein sequence ID" value="KAF1988439.1"/>
    <property type="molecule type" value="Genomic_DNA"/>
</dbReference>
<sequence>MLFKSLIAVAAFSASFAMADETPTMVTISATSFSPEQSSAIVSDLSAYLTSLTAQPEYTSVASVLATAIPADELADIDELVTATTYPSWYTSLPDDAQAYLNSIGIAEASIINKDVAGAAPTAAPMLKYVGGAAGIVAAGAAALL</sequence>
<proteinExistence type="predicted"/>
<organism evidence="2 3">
    <name type="scientific">Aulographum hederae CBS 113979</name>
    <dbReference type="NCBI Taxonomy" id="1176131"/>
    <lineage>
        <taxon>Eukaryota</taxon>
        <taxon>Fungi</taxon>
        <taxon>Dikarya</taxon>
        <taxon>Ascomycota</taxon>
        <taxon>Pezizomycotina</taxon>
        <taxon>Dothideomycetes</taxon>
        <taxon>Pleosporomycetidae</taxon>
        <taxon>Aulographales</taxon>
        <taxon>Aulographaceae</taxon>
    </lineage>
</organism>
<dbReference type="Proteomes" id="UP000800041">
    <property type="component" value="Unassembled WGS sequence"/>
</dbReference>
<dbReference type="AlphaFoldDB" id="A0A6G1H612"/>
<feature type="chain" id="PRO_5026338133" evidence="1">
    <location>
        <begin position="20"/>
        <end position="145"/>
    </location>
</feature>
<evidence type="ECO:0000256" key="1">
    <source>
        <dbReference type="SAM" id="SignalP"/>
    </source>
</evidence>
<accession>A0A6G1H612</accession>
<dbReference type="OrthoDB" id="5419608at2759"/>
<keyword evidence="3" id="KW-1185">Reference proteome</keyword>
<reference evidence="2" key="1">
    <citation type="journal article" date="2020" name="Stud. Mycol.">
        <title>101 Dothideomycetes genomes: a test case for predicting lifestyles and emergence of pathogens.</title>
        <authorList>
            <person name="Haridas S."/>
            <person name="Albert R."/>
            <person name="Binder M."/>
            <person name="Bloem J."/>
            <person name="Labutti K."/>
            <person name="Salamov A."/>
            <person name="Andreopoulos B."/>
            <person name="Baker S."/>
            <person name="Barry K."/>
            <person name="Bills G."/>
            <person name="Bluhm B."/>
            <person name="Cannon C."/>
            <person name="Castanera R."/>
            <person name="Culley D."/>
            <person name="Daum C."/>
            <person name="Ezra D."/>
            <person name="Gonzalez J."/>
            <person name="Henrissat B."/>
            <person name="Kuo A."/>
            <person name="Liang C."/>
            <person name="Lipzen A."/>
            <person name="Lutzoni F."/>
            <person name="Magnuson J."/>
            <person name="Mondo S."/>
            <person name="Nolan M."/>
            <person name="Ohm R."/>
            <person name="Pangilinan J."/>
            <person name="Park H.-J."/>
            <person name="Ramirez L."/>
            <person name="Alfaro M."/>
            <person name="Sun H."/>
            <person name="Tritt A."/>
            <person name="Yoshinaga Y."/>
            <person name="Zwiers L.-H."/>
            <person name="Turgeon B."/>
            <person name="Goodwin S."/>
            <person name="Spatafora J."/>
            <person name="Crous P."/>
            <person name="Grigoriev I."/>
        </authorList>
    </citation>
    <scope>NUCLEOTIDE SEQUENCE</scope>
    <source>
        <strain evidence="2">CBS 113979</strain>
    </source>
</reference>